<dbReference type="InterPro" id="IPR002938">
    <property type="entry name" value="FAD-bd"/>
</dbReference>
<feature type="binding site" evidence="5">
    <location>
        <position position="312"/>
    </location>
    <ligand>
        <name>FAD</name>
        <dbReference type="ChEBI" id="CHEBI:57692"/>
    </ligand>
</feature>
<dbReference type="InterPro" id="IPR036188">
    <property type="entry name" value="FAD/NAD-bd_sf"/>
</dbReference>
<comment type="subcellular location">
    <subcellularLocation>
        <location evidence="5">Cytoplasm</location>
    </subcellularLocation>
</comment>
<keyword evidence="1 5" id="KW-0285">Flavoprotein</keyword>
<reference evidence="7" key="1">
    <citation type="journal article" date="2014" name="Int. J. Syst. Evol. Microbiol.">
        <title>Complete genome sequence of Corynebacterium casei LMG S-19264T (=DSM 44701T), isolated from a smear-ripened cheese.</title>
        <authorList>
            <consortium name="US DOE Joint Genome Institute (JGI-PGF)"/>
            <person name="Walter F."/>
            <person name="Albersmeier A."/>
            <person name="Kalinowski J."/>
            <person name="Ruckert C."/>
        </authorList>
    </citation>
    <scope>NUCLEOTIDE SEQUENCE</scope>
    <source>
        <strain evidence="7">CGMCC 1.15290</strain>
    </source>
</reference>
<accession>A0A917MTP0</accession>
<protein>
    <recommendedName>
        <fullName evidence="5">Flavin-dependent monooxygenase</fullName>
    </recommendedName>
    <alternativeName>
        <fullName evidence="5">TetX monooxygenase</fullName>
        <shortName evidence="5">TetX</shortName>
        <ecNumber evidence="5">1.14.13.-</ecNumber>
    </alternativeName>
</protein>
<comment type="subunit">
    <text evidence="5">Monomer.</text>
</comment>
<dbReference type="Gene3D" id="3.50.50.60">
    <property type="entry name" value="FAD/NAD(P)-binding domain"/>
    <property type="match status" value="1"/>
</dbReference>
<keyword evidence="5" id="KW-0547">Nucleotide-binding</keyword>
<keyword evidence="5" id="KW-0521">NADP</keyword>
<dbReference type="PANTHER" id="PTHR46972">
    <property type="entry name" value="MONOOXYGENASE ASQM-RELATED"/>
    <property type="match status" value="1"/>
</dbReference>
<comment type="catalytic activity">
    <reaction evidence="5">
        <text>a tetracycline + NADPH + O2 + H(+) = an 11a-hydroxytetracycline + NADP(+) + H2O</text>
        <dbReference type="Rhea" id="RHEA:61444"/>
        <dbReference type="ChEBI" id="CHEBI:15377"/>
        <dbReference type="ChEBI" id="CHEBI:15378"/>
        <dbReference type="ChEBI" id="CHEBI:15379"/>
        <dbReference type="ChEBI" id="CHEBI:57783"/>
        <dbReference type="ChEBI" id="CHEBI:58349"/>
        <dbReference type="ChEBI" id="CHEBI:144644"/>
        <dbReference type="ChEBI" id="CHEBI:144645"/>
    </reaction>
</comment>
<comment type="function">
    <text evidence="5">An FAD-requiring monooxygenase active on some tetracycline antibiotic derivatives, which leads to their inactivation. Hydroxylates carbon 11a of tetracycline and some analogs.</text>
</comment>
<comment type="caution">
    <text evidence="7">The sequence shown here is derived from an EMBL/GenBank/DDBJ whole genome shotgun (WGS) entry which is preliminary data.</text>
</comment>
<keyword evidence="3 5" id="KW-0560">Oxidoreductase</keyword>
<dbReference type="Proteomes" id="UP000627292">
    <property type="component" value="Unassembled WGS sequence"/>
</dbReference>
<dbReference type="GO" id="GO:0005737">
    <property type="term" value="C:cytoplasm"/>
    <property type="evidence" value="ECO:0007669"/>
    <property type="project" value="UniProtKB-SubCell"/>
</dbReference>
<keyword evidence="4 5" id="KW-0503">Monooxygenase</keyword>
<dbReference type="HAMAP" id="MF_00845">
    <property type="entry name" value="TetX_monooxygenase"/>
    <property type="match status" value="1"/>
</dbReference>
<dbReference type="GO" id="GO:0046677">
    <property type="term" value="P:response to antibiotic"/>
    <property type="evidence" value="ECO:0007669"/>
    <property type="project" value="InterPro"/>
</dbReference>
<reference evidence="7" key="2">
    <citation type="submission" date="2020-09" db="EMBL/GenBank/DDBJ databases">
        <authorList>
            <person name="Sun Q."/>
            <person name="Zhou Y."/>
        </authorList>
    </citation>
    <scope>NUCLEOTIDE SEQUENCE</scope>
    <source>
        <strain evidence="7">CGMCC 1.15290</strain>
    </source>
</reference>
<keyword evidence="2 5" id="KW-0274">FAD</keyword>
<feature type="domain" description="FAD-binding" evidence="6">
    <location>
        <begin position="14"/>
        <end position="180"/>
    </location>
</feature>
<dbReference type="GO" id="GO:0071949">
    <property type="term" value="F:FAD binding"/>
    <property type="evidence" value="ECO:0007669"/>
    <property type="project" value="InterPro"/>
</dbReference>
<proteinExistence type="inferred from homology"/>
<dbReference type="PANTHER" id="PTHR46972:SF1">
    <property type="entry name" value="FAD DEPENDENT OXIDOREDUCTASE DOMAIN-CONTAINING PROTEIN"/>
    <property type="match status" value="1"/>
</dbReference>
<comment type="domain">
    <text evidence="5">Consists of an N-terminal FAD-binding domain with a Rossman fold and a C-terminal substrate-binding domain.</text>
</comment>
<organism evidence="7 8">
    <name type="scientific">Filimonas zeae</name>
    <dbReference type="NCBI Taxonomy" id="1737353"/>
    <lineage>
        <taxon>Bacteria</taxon>
        <taxon>Pseudomonadati</taxon>
        <taxon>Bacteroidota</taxon>
        <taxon>Chitinophagia</taxon>
        <taxon>Chitinophagales</taxon>
        <taxon>Chitinophagaceae</taxon>
        <taxon>Filimonas</taxon>
    </lineage>
</organism>
<evidence type="ECO:0000256" key="5">
    <source>
        <dbReference type="HAMAP-Rule" id="MF_00845"/>
    </source>
</evidence>
<keyword evidence="5" id="KW-0963">Cytoplasm</keyword>
<keyword evidence="8" id="KW-1185">Reference proteome</keyword>
<dbReference type="GO" id="GO:0004497">
    <property type="term" value="F:monooxygenase activity"/>
    <property type="evidence" value="ECO:0007669"/>
    <property type="project" value="UniProtKB-UniRule"/>
</dbReference>
<dbReference type="EMBL" id="BMIB01000002">
    <property type="protein sequence ID" value="GGH63447.1"/>
    <property type="molecule type" value="Genomic_DNA"/>
</dbReference>
<comment type="cofactor">
    <cofactor evidence="5">
        <name>FAD</name>
        <dbReference type="ChEBI" id="CHEBI:57692"/>
    </cofactor>
</comment>
<evidence type="ECO:0000256" key="2">
    <source>
        <dbReference type="ARBA" id="ARBA00022827"/>
    </source>
</evidence>
<dbReference type="EC" id="1.14.13.-" evidence="5"/>
<feature type="domain" description="FAD-binding" evidence="6">
    <location>
        <begin position="306"/>
        <end position="356"/>
    </location>
</feature>
<feature type="binding site" evidence="5">
    <location>
        <position position="50"/>
    </location>
    <ligand>
        <name>NADPH</name>
        <dbReference type="ChEBI" id="CHEBI:57783"/>
    </ligand>
</feature>
<comment type="similarity">
    <text evidence="5">Belongs to the aromatic-ring hydroxylase family. TetX subfamily.</text>
</comment>
<dbReference type="Pfam" id="PF01494">
    <property type="entry name" value="FAD_binding_3"/>
    <property type="match status" value="2"/>
</dbReference>
<dbReference type="AlphaFoldDB" id="A0A917MTP0"/>
<gene>
    <name evidence="7" type="primary">tetX</name>
    <name evidence="7" type="ORF">GCM10011379_14350</name>
</gene>
<name>A0A917MTP0_9BACT</name>
<evidence type="ECO:0000313" key="8">
    <source>
        <dbReference type="Proteomes" id="UP000627292"/>
    </source>
</evidence>
<dbReference type="PRINTS" id="PR00420">
    <property type="entry name" value="RNGMNOXGNASE"/>
</dbReference>
<evidence type="ECO:0000256" key="4">
    <source>
        <dbReference type="ARBA" id="ARBA00023033"/>
    </source>
</evidence>
<sequence length="393" mass="42820">MELLQTGHLLRNKSVAIVGGGPGGLTLARLLQLKGIQVKVYERDVSKEVRVQGAIVDLHFDSGLRVIAAAGLMDAFKASYMPGADKFRLVDKDGNMLLDEHAKEGNPDFGDPHFRPEIDRGALRNILLDALMPGTVVWNSQLTAMEQVGDAWQLSFNNGTAAVADVVIGADGYRSKVRPYVTNIKALYSGATIIQGEIEEPEKECPEMYTLLQQGNLIAMGAGKSIAAQPRGDGGLTFYASSLYPENWVSTSGIDFNNSEEVYAWLESYYQGWSPVFLSLFKACTRFVPRPLNYFPLDQYWNAQPNITLIGDAAHLMPPSGEGVNTAMLDAWDVCECLTDGKYTDIPAAIAAYEQQMRARAVVLGKEALDSIKDFAAPSEESVQAMIQQLGAG</sequence>
<evidence type="ECO:0000256" key="3">
    <source>
        <dbReference type="ARBA" id="ARBA00023002"/>
    </source>
</evidence>
<feature type="binding site" evidence="5">
    <location>
        <position position="120"/>
    </location>
    <ligand>
        <name>FAD</name>
        <dbReference type="ChEBI" id="CHEBI:57692"/>
    </ligand>
</feature>
<evidence type="ECO:0000313" key="7">
    <source>
        <dbReference type="EMBL" id="GGH63447.1"/>
    </source>
</evidence>
<dbReference type="InterPro" id="IPR043683">
    <property type="entry name" value="TetX_monooxygenase"/>
</dbReference>
<evidence type="ECO:0000259" key="6">
    <source>
        <dbReference type="Pfam" id="PF01494"/>
    </source>
</evidence>
<feature type="binding site" evidence="5">
    <location>
        <position position="57"/>
    </location>
    <ligand>
        <name>FAD</name>
        <dbReference type="ChEBI" id="CHEBI:57692"/>
    </ligand>
</feature>
<dbReference type="SUPFAM" id="SSF51905">
    <property type="entry name" value="FAD/NAD(P)-binding domain"/>
    <property type="match status" value="1"/>
</dbReference>
<evidence type="ECO:0000256" key="1">
    <source>
        <dbReference type="ARBA" id="ARBA00022630"/>
    </source>
</evidence>